<name>A0A1I5AIJ2_9GAMM</name>
<organism evidence="2 3">
    <name type="scientific">Izhakiella capsodis</name>
    <dbReference type="NCBI Taxonomy" id="1367852"/>
    <lineage>
        <taxon>Bacteria</taxon>
        <taxon>Pseudomonadati</taxon>
        <taxon>Pseudomonadota</taxon>
        <taxon>Gammaproteobacteria</taxon>
        <taxon>Enterobacterales</taxon>
        <taxon>Erwiniaceae</taxon>
        <taxon>Izhakiella</taxon>
    </lineage>
</organism>
<protein>
    <submittedName>
        <fullName evidence="2">Uncharacterized protein</fullName>
    </submittedName>
</protein>
<dbReference type="Proteomes" id="UP000242222">
    <property type="component" value="Unassembled WGS sequence"/>
</dbReference>
<proteinExistence type="predicted"/>
<reference evidence="3" key="1">
    <citation type="submission" date="2016-10" db="EMBL/GenBank/DDBJ databases">
        <authorList>
            <person name="Varghese N."/>
            <person name="Submissions S."/>
        </authorList>
    </citation>
    <scope>NUCLEOTIDE SEQUENCE [LARGE SCALE GENOMIC DNA]</scope>
    <source>
        <strain evidence="3">N6PO6</strain>
    </source>
</reference>
<evidence type="ECO:0000313" key="2">
    <source>
        <dbReference type="EMBL" id="SFN62294.1"/>
    </source>
</evidence>
<keyword evidence="1" id="KW-0732">Signal</keyword>
<dbReference type="AlphaFoldDB" id="A0A1I5AIJ2"/>
<evidence type="ECO:0000256" key="1">
    <source>
        <dbReference type="SAM" id="SignalP"/>
    </source>
</evidence>
<keyword evidence="3" id="KW-1185">Reference proteome</keyword>
<dbReference type="RefSeq" id="WP_092879312.1">
    <property type="nucleotide sequence ID" value="NZ_FOVC01000012.1"/>
</dbReference>
<dbReference type="STRING" id="1367852.SAMN05216516_11225"/>
<dbReference type="EMBL" id="FOVC01000012">
    <property type="protein sequence ID" value="SFN62294.1"/>
    <property type="molecule type" value="Genomic_DNA"/>
</dbReference>
<accession>A0A1I5AIJ2</accession>
<feature type="signal peptide" evidence="1">
    <location>
        <begin position="1"/>
        <end position="22"/>
    </location>
</feature>
<feature type="chain" id="PRO_5017179207" evidence="1">
    <location>
        <begin position="23"/>
        <end position="190"/>
    </location>
</feature>
<gene>
    <name evidence="2" type="ORF">SAMN05216516_11225</name>
</gene>
<sequence length="190" mass="20971">MNTTLHACVICFGLFVSSSVFAKNLYELKEGQAITGRVTLIYPVMGKDGMSVRQYQKYTQQSQKAANVHKAGQSTDDISTALSSIWSNTKSAVGVKDEGDKTRVMLPLDHSRDNDPYSEPEDFNTELGEWKGDGKGGYRARIVMTSGDIYNLYVNDQQYNQLVATGLRQGVNVLVKSGGKGNNLTQVIYR</sequence>
<evidence type="ECO:0000313" key="3">
    <source>
        <dbReference type="Proteomes" id="UP000242222"/>
    </source>
</evidence>